<dbReference type="PANTHER" id="PTHR44169:SF6">
    <property type="entry name" value="NADPH-DEPENDENT 1-ACYLDIHYDROXYACETONE PHOSPHATE REDUCTASE"/>
    <property type="match status" value="1"/>
</dbReference>
<reference evidence="4 5" key="1">
    <citation type="submission" date="2017-06" db="EMBL/GenBank/DDBJ databases">
        <title>Description of Rhodopirellula bahusiensis sp. nov.</title>
        <authorList>
            <person name="Kizina J."/>
            <person name="Harder J."/>
        </authorList>
    </citation>
    <scope>NUCLEOTIDE SEQUENCE [LARGE SCALE GENOMIC DNA]</scope>
    <source>
        <strain evidence="4 5">SWK21</strain>
    </source>
</reference>
<dbReference type="GO" id="GO:0016491">
    <property type="term" value="F:oxidoreductase activity"/>
    <property type="evidence" value="ECO:0007669"/>
    <property type="project" value="UniProtKB-KW"/>
</dbReference>
<dbReference type="PANTHER" id="PTHR44169">
    <property type="entry name" value="NADPH-DEPENDENT 1-ACYLDIHYDROXYACETONE PHOSPHATE REDUCTASE"/>
    <property type="match status" value="1"/>
</dbReference>
<dbReference type="InterPro" id="IPR002347">
    <property type="entry name" value="SDR_fam"/>
</dbReference>
<dbReference type="NCBIfam" id="NF006120">
    <property type="entry name" value="PRK08264.1-6"/>
    <property type="match status" value="1"/>
</dbReference>
<dbReference type="EMBL" id="NIZW01000009">
    <property type="protein sequence ID" value="PHQ34756.1"/>
    <property type="molecule type" value="Genomic_DNA"/>
</dbReference>
<dbReference type="AlphaFoldDB" id="A0A2G1W6W6"/>
<evidence type="ECO:0000256" key="1">
    <source>
        <dbReference type="ARBA" id="ARBA00006484"/>
    </source>
</evidence>
<evidence type="ECO:0000256" key="2">
    <source>
        <dbReference type="ARBA" id="ARBA00023002"/>
    </source>
</evidence>
<dbReference type="GeneID" id="90608996"/>
<dbReference type="RefSeq" id="WP_099261062.1">
    <property type="nucleotide sequence ID" value="NZ_NIZW01000009.1"/>
</dbReference>
<dbReference type="InterPro" id="IPR036291">
    <property type="entry name" value="NAD(P)-bd_dom_sf"/>
</dbReference>
<dbReference type="Proteomes" id="UP000225740">
    <property type="component" value="Unassembled WGS sequence"/>
</dbReference>
<dbReference type="Pfam" id="PF00106">
    <property type="entry name" value="adh_short"/>
    <property type="match status" value="1"/>
</dbReference>
<gene>
    <name evidence="4" type="ORF">CEE69_12800</name>
</gene>
<evidence type="ECO:0000256" key="3">
    <source>
        <dbReference type="RuleBase" id="RU000363"/>
    </source>
</evidence>
<evidence type="ECO:0000313" key="5">
    <source>
        <dbReference type="Proteomes" id="UP000225740"/>
    </source>
</evidence>
<protein>
    <submittedName>
        <fullName evidence="4">Short-chain dehydrogenase</fullName>
    </submittedName>
</protein>
<comment type="similarity">
    <text evidence="1 3">Belongs to the short-chain dehydrogenases/reductases (SDR) family.</text>
</comment>
<proteinExistence type="inferred from homology"/>
<dbReference type="Gene3D" id="3.40.50.720">
    <property type="entry name" value="NAD(P)-binding Rossmann-like Domain"/>
    <property type="match status" value="1"/>
</dbReference>
<accession>A0A2G1W6W6</accession>
<keyword evidence="5" id="KW-1185">Reference proteome</keyword>
<organism evidence="4 5">
    <name type="scientific">Rhodopirellula bahusiensis</name>
    <dbReference type="NCBI Taxonomy" id="2014065"/>
    <lineage>
        <taxon>Bacteria</taxon>
        <taxon>Pseudomonadati</taxon>
        <taxon>Planctomycetota</taxon>
        <taxon>Planctomycetia</taxon>
        <taxon>Pirellulales</taxon>
        <taxon>Pirellulaceae</taxon>
        <taxon>Rhodopirellula</taxon>
    </lineage>
</organism>
<dbReference type="SUPFAM" id="SSF51735">
    <property type="entry name" value="NAD(P)-binding Rossmann-fold domains"/>
    <property type="match status" value="1"/>
</dbReference>
<keyword evidence="2" id="KW-0560">Oxidoreductase</keyword>
<dbReference type="PRINTS" id="PR00081">
    <property type="entry name" value="GDHRDH"/>
</dbReference>
<dbReference type="PRINTS" id="PR00080">
    <property type="entry name" value="SDRFAMILY"/>
</dbReference>
<dbReference type="OrthoDB" id="7593130at2"/>
<sequence length="267" mass="28661">MTDKIRNKTMLITGANRGIGRVILDDAIERGAKKVYAAVRDPRTVSPLIEMHGDRVVPIRLDLEEPNSIVEAAEVATDVEIVINNAGVMNMKSSLEPDAIEALQQEMNINVYGLMRVAQAFAPVLQANGGGVLVQLNSVASVRASASFATYCASKAAAYSITQGLKDLLGEQGTRVISVHPGPTQTDMGCAAGFGDFASSPSLVSNSIFDAINDGQFHSWVGPLAELVRQPYQPFSDNVIEGDMKALRERAFENESTTAHSIENLSR</sequence>
<evidence type="ECO:0000313" key="4">
    <source>
        <dbReference type="EMBL" id="PHQ34756.1"/>
    </source>
</evidence>
<name>A0A2G1W6W6_9BACT</name>
<comment type="caution">
    <text evidence="4">The sequence shown here is derived from an EMBL/GenBank/DDBJ whole genome shotgun (WGS) entry which is preliminary data.</text>
</comment>